<dbReference type="GO" id="GO:0016020">
    <property type="term" value="C:membrane"/>
    <property type="evidence" value="ECO:0007669"/>
    <property type="project" value="UniProtKB-SubCell"/>
</dbReference>
<dbReference type="PROSITE" id="PS50923">
    <property type="entry name" value="SUSHI"/>
    <property type="match status" value="2"/>
</dbReference>
<dbReference type="Proteomes" id="UP000014760">
    <property type="component" value="Unassembled WGS sequence"/>
</dbReference>
<comment type="caution">
    <text evidence="8">Lacks conserved residue(s) required for the propagation of feature annotation.</text>
</comment>
<evidence type="ECO:0000256" key="4">
    <source>
        <dbReference type="ARBA" id="ARBA00022737"/>
    </source>
</evidence>
<keyword evidence="5" id="KW-0472">Membrane</keyword>
<dbReference type="EMBL" id="AMQN01002122">
    <property type="status" value="NOT_ANNOTATED_CDS"/>
    <property type="molecule type" value="Genomic_DNA"/>
</dbReference>
<dbReference type="SMART" id="SM00032">
    <property type="entry name" value="CCP"/>
    <property type="match status" value="2"/>
</dbReference>
<proteinExistence type="predicted"/>
<dbReference type="InterPro" id="IPR000436">
    <property type="entry name" value="Sushi_SCR_CCP_dom"/>
</dbReference>
<dbReference type="InterPro" id="IPR035976">
    <property type="entry name" value="Sushi/SCR/CCP_sf"/>
</dbReference>
<dbReference type="FunFam" id="2.10.70.10:FF:000011">
    <property type="entry name" value="CUB and sushi domain-containing protein 3 isoform A"/>
    <property type="match status" value="1"/>
</dbReference>
<dbReference type="PANTHER" id="PTHR46393">
    <property type="entry name" value="SUSHI DOMAIN-CONTAINING PROTEIN"/>
    <property type="match status" value="1"/>
</dbReference>
<evidence type="ECO:0000256" key="5">
    <source>
        <dbReference type="ARBA" id="ARBA00023136"/>
    </source>
</evidence>
<evidence type="ECO:0000313" key="10">
    <source>
        <dbReference type="EMBL" id="ELT97757.1"/>
    </source>
</evidence>
<accession>R7TVZ6</accession>
<keyword evidence="6 8" id="KW-1015">Disulfide bond</keyword>
<keyword evidence="7" id="KW-0325">Glycoprotein</keyword>
<reference evidence="11" key="3">
    <citation type="submission" date="2015-06" db="UniProtKB">
        <authorList>
            <consortium name="EnsemblMetazoa"/>
        </authorList>
    </citation>
    <scope>IDENTIFICATION</scope>
</reference>
<feature type="domain" description="Sushi" evidence="9">
    <location>
        <begin position="1"/>
        <end position="60"/>
    </location>
</feature>
<feature type="domain" description="Sushi" evidence="9">
    <location>
        <begin position="61"/>
        <end position="116"/>
    </location>
</feature>
<dbReference type="EMBL" id="KB308479">
    <property type="protein sequence ID" value="ELT97757.1"/>
    <property type="molecule type" value="Genomic_DNA"/>
</dbReference>
<dbReference type="AlphaFoldDB" id="R7TVZ6"/>
<comment type="subcellular location">
    <subcellularLocation>
        <location evidence="1">Membrane</location>
    </subcellularLocation>
</comment>
<dbReference type="HOGENOM" id="CLU_020107_4_0_1"/>
<keyword evidence="2 8" id="KW-0768">Sushi</keyword>
<dbReference type="OMA" id="ILNGHYT"/>
<feature type="disulfide bond" evidence="8">
    <location>
        <begin position="89"/>
        <end position="116"/>
    </location>
</feature>
<feature type="non-terminal residue" evidence="10">
    <location>
        <position position="116"/>
    </location>
</feature>
<evidence type="ECO:0000256" key="3">
    <source>
        <dbReference type="ARBA" id="ARBA00022729"/>
    </source>
</evidence>
<keyword evidence="12" id="KW-1185">Reference proteome</keyword>
<keyword evidence="3" id="KW-0732">Signal</keyword>
<reference evidence="12" key="1">
    <citation type="submission" date="2012-12" db="EMBL/GenBank/DDBJ databases">
        <authorList>
            <person name="Hellsten U."/>
            <person name="Grimwood J."/>
            <person name="Chapman J.A."/>
            <person name="Shapiro H."/>
            <person name="Aerts A."/>
            <person name="Otillar R.P."/>
            <person name="Terry A.Y."/>
            <person name="Boore J.L."/>
            <person name="Simakov O."/>
            <person name="Marletaz F."/>
            <person name="Cho S.-J."/>
            <person name="Edsinger-Gonzales E."/>
            <person name="Havlak P."/>
            <person name="Kuo D.-H."/>
            <person name="Larsson T."/>
            <person name="Lv J."/>
            <person name="Arendt D."/>
            <person name="Savage R."/>
            <person name="Osoegawa K."/>
            <person name="de Jong P."/>
            <person name="Lindberg D.R."/>
            <person name="Seaver E.C."/>
            <person name="Weisblat D.A."/>
            <person name="Putnam N.H."/>
            <person name="Grigoriev I.V."/>
            <person name="Rokhsar D.S."/>
        </authorList>
    </citation>
    <scope>NUCLEOTIDE SEQUENCE</scope>
    <source>
        <strain evidence="12">I ESC-2004</strain>
    </source>
</reference>
<evidence type="ECO:0000313" key="11">
    <source>
        <dbReference type="EnsemblMetazoa" id="CapteP39548"/>
    </source>
</evidence>
<evidence type="ECO:0000256" key="7">
    <source>
        <dbReference type="ARBA" id="ARBA00023180"/>
    </source>
</evidence>
<reference evidence="10 12" key="2">
    <citation type="journal article" date="2013" name="Nature">
        <title>Insights into bilaterian evolution from three spiralian genomes.</title>
        <authorList>
            <person name="Simakov O."/>
            <person name="Marletaz F."/>
            <person name="Cho S.J."/>
            <person name="Edsinger-Gonzales E."/>
            <person name="Havlak P."/>
            <person name="Hellsten U."/>
            <person name="Kuo D.H."/>
            <person name="Larsson T."/>
            <person name="Lv J."/>
            <person name="Arendt D."/>
            <person name="Savage R."/>
            <person name="Osoegawa K."/>
            <person name="de Jong P."/>
            <person name="Grimwood J."/>
            <person name="Chapman J.A."/>
            <person name="Shapiro H."/>
            <person name="Aerts A."/>
            <person name="Otillar R.P."/>
            <person name="Terry A.Y."/>
            <person name="Boore J.L."/>
            <person name="Grigoriev I.V."/>
            <person name="Lindberg D.R."/>
            <person name="Seaver E.C."/>
            <person name="Weisblat D.A."/>
            <person name="Putnam N.H."/>
            <person name="Rokhsar D.S."/>
        </authorList>
    </citation>
    <scope>NUCLEOTIDE SEQUENCE</scope>
    <source>
        <strain evidence="10 12">I ESC-2004</strain>
    </source>
</reference>
<evidence type="ECO:0000256" key="8">
    <source>
        <dbReference type="PROSITE-ProRule" id="PRU00302"/>
    </source>
</evidence>
<dbReference type="Pfam" id="PF00084">
    <property type="entry name" value="Sushi"/>
    <property type="match status" value="2"/>
</dbReference>
<sequence>VQCTFPDHIINGHVQPLASTYNVGVSVNFFCMPGFDLKGRRSKTCQSTGEWDSTNPTCQIKTCRDPGTPTNGERRGSDFEFGSSVIFTCDDGFKLVGTPTAICNEAGEWSAATPSC</sequence>
<dbReference type="EnsemblMetazoa" id="CapteT39548">
    <property type="protein sequence ID" value="CapteP39548"/>
    <property type="gene ID" value="CapteG39548"/>
</dbReference>
<dbReference type="Gene3D" id="2.10.70.10">
    <property type="entry name" value="Complement Module, domain 1"/>
    <property type="match status" value="2"/>
</dbReference>
<evidence type="ECO:0000256" key="1">
    <source>
        <dbReference type="ARBA" id="ARBA00004370"/>
    </source>
</evidence>
<evidence type="ECO:0000256" key="2">
    <source>
        <dbReference type="ARBA" id="ARBA00022659"/>
    </source>
</evidence>
<gene>
    <name evidence="10" type="ORF">CAPTEDRAFT_39548</name>
</gene>
<dbReference type="SUPFAM" id="SSF57535">
    <property type="entry name" value="Complement control module/SCR domain"/>
    <property type="match status" value="2"/>
</dbReference>
<evidence type="ECO:0000256" key="6">
    <source>
        <dbReference type="ARBA" id="ARBA00023157"/>
    </source>
</evidence>
<evidence type="ECO:0000313" key="12">
    <source>
        <dbReference type="Proteomes" id="UP000014760"/>
    </source>
</evidence>
<feature type="disulfide bond" evidence="8">
    <location>
        <begin position="31"/>
        <end position="58"/>
    </location>
</feature>
<dbReference type="STRING" id="283909.R7TVZ6"/>
<feature type="non-terminal residue" evidence="10">
    <location>
        <position position="1"/>
    </location>
</feature>
<dbReference type="OrthoDB" id="6059832at2759"/>
<organism evidence="10">
    <name type="scientific">Capitella teleta</name>
    <name type="common">Polychaete worm</name>
    <dbReference type="NCBI Taxonomy" id="283909"/>
    <lineage>
        <taxon>Eukaryota</taxon>
        <taxon>Metazoa</taxon>
        <taxon>Spiralia</taxon>
        <taxon>Lophotrochozoa</taxon>
        <taxon>Annelida</taxon>
        <taxon>Polychaeta</taxon>
        <taxon>Sedentaria</taxon>
        <taxon>Scolecida</taxon>
        <taxon>Capitellidae</taxon>
        <taxon>Capitella</taxon>
    </lineage>
</organism>
<protein>
    <recommendedName>
        <fullName evidence="9">Sushi domain-containing protein</fullName>
    </recommendedName>
</protein>
<evidence type="ECO:0000259" key="9">
    <source>
        <dbReference type="PROSITE" id="PS50923"/>
    </source>
</evidence>
<name>R7TVZ6_CAPTE</name>
<dbReference type="CDD" id="cd00033">
    <property type="entry name" value="CCP"/>
    <property type="match status" value="2"/>
</dbReference>
<keyword evidence="4" id="KW-0677">Repeat</keyword>
<dbReference type="PANTHER" id="PTHR46393:SF7">
    <property type="entry name" value="COMPLEMENT C2"/>
    <property type="match status" value="1"/>
</dbReference>